<protein>
    <recommendedName>
        <fullName evidence="4">PiggyBac transposable element-derived protein domain-containing protein</fullName>
    </recommendedName>
</protein>
<dbReference type="AlphaFoldDB" id="A0AAD9RF47"/>
<proteinExistence type="predicted"/>
<evidence type="ECO:0000256" key="1">
    <source>
        <dbReference type="SAM" id="MobiDB-lite"/>
    </source>
</evidence>
<dbReference type="Proteomes" id="UP001258017">
    <property type="component" value="Unassembled WGS sequence"/>
</dbReference>
<evidence type="ECO:0000313" key="2">
    <source>
        <dbReference type="EMBL" id="KAK2578607.1"/>
    </source>
</evidence>
<dbReference type="EMBL" id="JAIFRP010000216">
    <property type="protein sequence ID" value="KAK2578607.1"/>
    <property type="molecule type" value="Genomic_DNA"/>
</dbReference>
<organism evidence="2 3">
    <name type="scientific">Odynerus spinipes</name>
    <dbReference type="NCBI Taxonomy" id="1348599"/>
    <lineage>
        <taxon>Eukaryota</taxon>
        <taxon>Metazoa</taxon>
        <taxon>Ecdysozoa</taxon>
        <taxon>Arthropoda</taxon>
        <taxon>Hexapoda</taxon>
        <taxon>Insecta</taxon>
        <taxon>Pterygota</taxon>
        <taxon>Neoptera</taxon>
        <taxon>Endopterygota</taxon>
        <taxon>Hymenoptera</taxon>
        <taxon>Apocrita</taxon>
        <taxon>Aculeata</taxon>
        <taxon>Vespoidea</taxon>
        <taxon>Vespidae</taxon>
        <taxon>Eumeninae</taxon>
        <taxon>Odynerus</taxon>
    </lineage>
</organism>
<accession>A0AAD9RF47</accession>
<gene>
    <name evidence="2" type="ORF">KPH14_005573</name>
</gene>
<comment type="caution">
    <text evidence="2">The sequence shown here is derived from an EMBL/GenBank/DDBJ whole genome shotgun (WGS) entry which is preliminary data.</text>
</comment>
<feature type="region of interest" description="Disordered" evidence="1">
    <location>
        <begin position="1"/>
        <end position="87"/>
    </location>
</feature>
<reference evidence="2" key="2">
    <citation type="journal article" date="2023" name="Commun. Biol.">
        <title>Intrasexual cuticular hydrocarbon dimorphism in a wasp sheds light on hydrocarbon biosynthesis genes in Hymenoptera.</title>
        <authorList>
            <person name="Moris V.C."/>
            <person name="Podsiadlowski L."/>
            <person name="Martin S."/>
            <person name="Oeyen J.P."/>
            <person name="Donath A."/>
            <person name="Petersen M."/>
            <person name="Wilbrandt J."/>
            <person name="Misof B."/>
            <person name="Liedtke D."/>
            <person name="Thamm M."/>
            <person name="Scheiner R."/>
            <person name="Schmitt T."/>
            <person name="Niehuis O."/>
        </authorList>
    </citation>
    <scope>NUCLEOTIDE SEQUENCE</scope>
    <source>
        <strain evidence="2">GBR_01_08_01A</strain>
    </source>
</reference>
<reference evidence="2" key="1">
    <citation type="submission" date="2021-08" db="EMBL/GenBank/DDBJ databases">
        <authorList>
            <person name="Misof B."/>
            <person name="Oliver O."/>
            <person name="Podsiadlowski L."/>
            <person name="Donath A."/>
            <person name="Peters R."/>
            <person name="Mayer C."/>
            <person name="Rust J."/>
            <person name="Gunkel S."/>
            <person name="Lesny P."/>
            <person name="Martin S."/>
            <person name="Oeyen J.P."/>
            <person name="Petersen M."/>
            <person name="Panagiotis P."/>
            <person name="Wilbrandt J."/>
            <person name="Tanja T."/>
        </authorList>
    </citation>
    <scope>NUCLEOTIDE SEQUENCE</scope>
    <source>
        <strain evidence="2">GBR_01_08_01A</strain>
        <tissue evidence="2">Thorax + abdomen</tissue>
    </source>
</reference>
<feature type="compositionally biased region" description="Basic residues" evidence="1">
    <location>
        <begin position="1"/>
        <end position="12"/>
    </location>
</feature>
<feature type="compositionally biased region" description="Acidic residues" evidence="1">
    <location>
        <begin position="20"/>
        <end position="41"/>
    </location>
</feature>
<keyword evidence="3" id="KW-1185">Reference proteome</keyword>
<name>A0AAD9RF47_9HYME</name>
<evidence type="ECO:0000313" key="3">
    <source>
        <dbReference type="Proteomes" id="UP001258017"/>
    </source>
</evidence>
<sequence>MSRNRRCNKKLTKITNINEDCSEGSSEEEQYELGESEDSSEYSESTETGEMEGSSDSEEENFVNMRRKKKRTRIISSSDTEDERTSIPNTSRDVMEEIEIAADGTRWVKLQAGKSAGRPPVHMIFKDIAGHTGYAKRNIMPGCVTSTFELIIDSHIMKHIKECTETEARRVLKNDWTITVSELRSFLAVLFARGAYETRGLKVSYLW</sequence>
<evidence type="ECO:0008006" key="4">
    <source>
        <dbReference type="Google" id="ProtNLM"/>
    </source>
</evidence>
<feature type="compositionally biased region" description="Acidic residues" evidence="1">
    <location>
        <begin position="47"/>
        <end position="61"/>
    </location>
</feature>